<organism evidence="1 2">
    <name type="scientific">Ceratodon purpureus</name>
    <name type="common">Fire moss</name>
    <name type="synonym">Dicranum purpureum</name>
    <dbReference type="NCBI Taxonomy" id="3225"/>
    <lineage>
        <taxon>Eukaryota</taxon>
        <taxon>Viridiplantae</taxon>
        <taxon>Streptophyta</taxon>
        <taxon>Embryophyta</taxon>
        <taxon>Bryophyta</taxon>
        <taxon>Bryophytina</taxon>
        <taxon>Bryopsida</taxon>
        <taxon>Dicranidae</taxon>
        <taxon>Pseudoditrichales</taxon>
        <taxon>Ditrichaceae</taxon>
        <taxon>Ceratodon</taxon>
    </lineage>
</organism>
<evidence type="ECO:0000313" key="2">
    <source>
        <dbReference type="Proteomes" id="UP000822688"/>
    </source>
</evidence>
<dbReference type="Proteomes" id="UP000822688">
    <property type="component" value="Chromosome 6"/>
</dbReference>
<evidence type="ECO:0000313" key="1">
    <source>
        <dbReference type="EMBL" id="KAG0568615.1"/>
    </source>
</evidence>
<comment type="caution">
    <text evidence="1">The sequence shown here is derived from an EMBL/GenBank/DDBJ whole genome shotgun (WGS) entry which is preliminary data.</text>
</comment>
<proteinExistence type="predicted"/>
<sequence length="150" mass="16983">MEVHSLHSSNIPPLMLLNRHYCNYIKPYANLITKDCDPRDQKSQRLIKFGPVLKIVFHLTQFQHTKHKLHPHTHQRPPSSYYRNSINLLQIKRLTLDSKESSTNALELIQRLKEEFFGAQSASLDAEGVLAAGAATGLAKARVSVASPWT</sequence>
<reference evidence="1 2" key="1">
    <citation type="submission" date="2020-06" db="EMBL/GenBank/DDBJ databases">
        <title>WGS assembly of Ceratodon purpureus strain R40.</title>
        <authorList>
            <person name="Carey S.B."/>
            <person name="Jenkins J."/>
            <person name="Shu S."/>
            <person name="Lovell J.T."/>
            <person name="Sreedasyam A."/>
            <person name="Maumus F."/>
            <person name="Tiley G.P."/>
            <person name="Fernandez-Pozo N."/>
            <person name="Barry K."/>
            <person name="Chen C."/>
            <person name="Wang M."/>
            <person name="Lipzen A."/>
            <person name="Daum C."/>
            <person name="Saski C.A."/>
            <person name="Payton A.C."/>
            <person name="Mcbreen J.C."/>
            <person name="Conrad R.E."/>
            <person name="Kollar L.M."/>
            <person name="Olsson S."/>
            <person name="Huttunen S."/>
            <person name="Landis J.B."/>
            <person name="Wickett N.J."/>
            <person name="Johnson M.G."/>
            <person name="Rensing S.A."/>
            <person name="Grimwood J."/>
            <person name="Schmutz J."/>
            <person name="Mcdaniel S.F."/>
        </authorList>
    </citation>
    <scope>NUCLEOTIDE SEQUENCE [LARGE SCALE GENOMIC DNA]</scope>
    <source>
        <strain evidence="1 2">R40</strain>
    </source>
</reference>
<protein>
    <submittedName>
        <fullName evidence="1">Uncharacterized protein</fullName>
    </submittedName>
</protein>
<gene>
    <name evidence="1" type="ORF">KC19_6G033500</name>
</gene>
<dbReference type="EMBL" id="CM026427">
    <property type="protein sequence ID" value="KAG0568615.1"/>
    <property type="molecule type" value="Genomic_DNA"/>
</dbReference>
<dbReference type="AlphaFoldDB" id="A0A8T0HCH1"/>
<keyword evidence="2" id="KW-1185">Reference proteome</keyword>
<name>A0A8T0HCH1_CERPU</name>
<accession>A0A8T0HCH1</accession>